<protein>
    <submittedName>
        <fullName evidence="1">Uncharacterized protein</fullName>
    </submittedName>
</protein>
<comment type="caution">
    <text evidence="1">The sequence shown here is derived from an EMBL/GenBank/DDBJ whole genome shotgun (WGS) entry which is preliminary data.</text>
</comment>
<accession>A0A9J5ZMK6</accession>
<evidence type="ECO:0000313" key="1">
    <source>
        <dbReference type="EMBL" id="KAG5613346.1"/>
    </source>
</evidence>
<sequence>MEDSHGYWLLPFQIIPNLLDSIGSSVLVVKTFAPCFPGTFFSLVKELTPKSHMHLVLVTREIVFNRYIRALMAMHY</sequence>
<keyword evidence="2" id="KW-1185">Reference proteome</keyword>
<dbReference type="AlphaFoldDB" id="A0A9J5ZMK6"/>
<gene>
    <name evidence="1" type="ORF">H5410_024627</name>
</gene>
<proteinExistence type="predicted"/>
<dbReference type="Proteomes" id="UP000824120">
    <property type="component" value="Chromosome 4"/>
</dbReference>
<name>A0A9J5ZMK6_SOLCO</name>
<organism evidence="1 2">
    <name type="scientific">Solanum commersonii</name>
    <name type="common">Commerson's wild potato</name>
    <name type="synonym">Commerson's nightshade</name>
    <dbReference type="NCBI Taxonomy" id="4109"/>
    <lineage>
        <taxon>Eukaryota</taxon>
        <taxon>Viridiplantae</taxon>
        <taxon>Streptophyta</taxon>
        <taxon>Embryophyta</taxon>
        <taxon>Tracheophyta</taxon>
        <taxon>Spermatophyta</taxon>
        <taxon>Magnoliopsida</taxon>
        <taxon>eudicotyledons</taxon>
        <taxon>Gunneridae</taxon>
        <taxon>Pentapetalae</taxon>
        <taxon>asterids</taxon>
        <taxon>lamiids</taxon>
        <taxon>Solanales</taxon>
        <taxon>Solanaceae</taxon>
        <taxon>Solanoideae</taxon>
        <taxon>Solaneae</taxon>
        <taxon>Solanum</taxon>
    </lineage>
</organism>
<dbReference type="EMBL" id="JACXVP010000004">
    <property type="protein sequence ID" value="KAG5613346.1"/>
    <property type="molecule type" value="Genomic_DNA"/>
</dbReference>
<reference evidence="1 2" key="1">
    <citation type="submission" date="2020-09" db="EMBL/GenBank/DDBJ databases">
        <title>De no assembly of potato wild relative species, Solanum commersonii.</title>
        <authorList>
            <person name="Cho K."/>
        </authorList>
    </citation>
    <scope>NUCLEOTIDE SEQUENCE [LARGE SCALE GENOMIC DNA]</scope>
    <source>
        <strain evidence="1">LZ3.2</strain>
        <tissue evidence="1">Leaf</tissue>
    </source>
</reference>
<evidence type="ECO:0000313" key="2">
    <source>
        <dbReference type="Proteomes" id="UP000824120"/>
    </source>
</evidence>